<reference evidence="1" key="1">
    <citation type="submission" date="2020-04" db="EMBL/GenBank/DDBJ databases">
        <authorList>
            <person name="Alioto T."/>
            <person name="Alioto T."/>
            <person name="Gomez Garrido J."/>
        </authorList>
    </citation>
    <scope>NUCLEOTIDE SEQUENCE</scope>
    <source>
        <strain evidence="1">A484AB</strain>
    </source>
</reference>
<name>A0A7D9DYS8_PARCT</name>
<organism evidence="1 2">
    <name type="scientific">Paramuricea clavata</name>
    <name type="common">Red gorgonian</name>
    <name type="synonym">Violescent sea-whip</name>
    <dbReference type="NCBI Taxonomy" id="317549"/>
    <lineage>
        <taxon>Eukaryota</taxon>
        <taxon>Metazoa</taxon>
        <taxon>Cnidaria</taxon>
        <taxon>Anthozoa</taxon>
        <taxon>Octocorallia</taxon>
        <taxon>Malacalcyonacea</taxon>
        <taxon>Plexauridae</taxon>
        <taxon>Paramuricea</taxon>
    </lineage>
</organism>
<dbReference type="EMBL" id="CACRXK020003086">
    <property type="protein sequence ID" value="CAB3997380.1"/>
    <property type="molecule type" value="Genomic_DNA"/>
</dbReference>
<dbReference type="Gene3D" id="3.40.50.12690">
    <property type="match status" value="1"/>
</dbReference>
<evidence type="ECO:0000313" key="2">
    <source>
        <dbReference type="Proteomes" id="UP001152795"/>
    </source>
</evidence>
<dbReference type="OrthoDB" id="1731983at2759"/>
<proteinExistence type="predicted"/>
<evidence type="ECO:0000313" key="1">
    <source>
        <dbReference type="EMBL" id="CAB3997380.1"/>
    </source>
</evidence>
<dbReference type="Proteomes" id="UP001152795">
    <property type="component" value="Unassembled WGS sequence"/>
</dbReference>
<keyword evidence="2" id="KW-1185">Reference proteome</keyword>
<feature type="non-terminal residue" evidence="1">
    <location>
        <position position="1"/>
    </location>
</feature>
<accession>A0A7D9DYS8</accession>
<protein>
    <submittedName>
        <fullName evidence="1">Scavenger receptor cysteine-rich type 1 M130</fullName>
    </submittedName>
</protein>
<dbReference type="AlphaFoldDB" id="A0A7D9DYS8"/>
<dbReference type="SUPFAM" id="SSF52266">
    <property type="entry name" value="SGNH hydrolase"/>
    <property type="match status" value="1"/>
</dbReference>
<keyword evidence="1" id="KW-0675">Receptor</keyword>
<sequence length="122" mass="13419">SENPPNQRRNPIDVAILGNSMIKLINPSKLRKSLKHNVMVKTFSGANVGDMQHAKPTVEKNPKCVILHVGTNDLKHSIPKEIAVSISSLGKRIEENSPETKVVISEITSRFDDSSLMPKAPK</sequence>
<gene>
    <name evidence="1" type="ORF">PACLA_8A045027</name>
</gene>
<comment type="caution">
    <text evidence="1">The sequence shown here is derived from an EMBL/GenBank/DDBJ whole genome shotgun (WGS) entry which is preliminary data.</text>
</comment>